<feature type="compositionally biased region" description="Acidic residues" evidence="6">
    <location>
        <begin position="232"/>
        <end position="244"/>
    </location>
</feature>
<evidence type="ECO:0000256" key="6">
    <source>
        <dbReference type="SAM" id="MobiDB-lite"/>
    </source>
</evidence>
<dbReference type="GO" id="GO:0016887">
    <property type="term" value="F:ATP hydrolysis activity"/>
    <property type="evidence" value="ECO:0007669"/>
    <property type="project" value="InterPro"/>
</dbReference>
<dbReference type="CDD" id="cd19517">
    <property type="entry name" value="RecA-like_Yta7-like"/>
    <property type="match status" value="1"/>
</dbReference>
<keyword evidence="3" id="KW-0067">ATP-binding</keyword>
<evidence type="ECO:0000256" key="4">
    <source>
        <dbReference type="ARBA" id="ARBA00023117"/>
    </source>
</evidence>
<sequence length="1340" mass="149430">MAVRTSNRLQRRPKMYRRTYMYYTSNIRKQKSRSKSKTSRTTASEILKMLCVHTTPNNEEDYTESSSGTENEEEEEDLMRPSMTMRHDDDELSSPNRSRKINMEETKPTIPKAMAREEKRLCVVSDDDDEQQGTSTTSVKKKAGQDDDMVHNNNGNDVDNNDIDSDDDKGEVEGEDEGEDAVQGDDEQEGRRRYDLRNCADLKKLSMELEGTLVEKADQYHDMDNIGNDVDYNIDADVDDGQNEDNDKVEGKDNGEEAVQGDVEQEGRRRYNLRNAGIRTLSMEFEGEGEGEDEGEVAVRGDDEQEGRRRYDLQNHAYVQELSMELEDEGKDDEDDDEGEDDGDDEEEGKEQQEGGRRYYLRNRADIRRVSMQEEGKPCPRPIRSSQRVLHQGMGINYKVGWGVRNGSGSRVHKRPAEDSSDDSFLVDELDQGPAVIPSGGGGGGSRSGLPWLLGGLEEMHGTSTVWGLNDVAAYLSGWDHQNQGNAFTAGLSSKVGADIQPLQVDDQSVSFNDIGGLSKYIDALKEMVFFPLLYPDFFASYHITPPRGVLLCGPPGTGKTLIARALACAASKAGQKVSFYMRKGADVLSKWVGEAERQLKLLFEEAQRNQPSIIFFDEIDGLAPVRSSKQEQIHNSIVSTLLALMDGLDSRGQVVLIGATNRIDAIDGALRRPGRFDREFNFPLPGYEVRAEILDIHTRKWKHPLSEELKLELAACCVSYCGADLKALCTEAAICAFREKYPQVYTSDDKFVIDVDSVEVEKYHFIEAMSTITPAAHRGAVVHSRPLSSVVAPCLQRHLQKVMNTISDIFLPIAMSSELTKLSIPSYSFAAVYRPRLLIYGGEGTGLDNIGPAILHEMEKFPVHSLGLPSLLSDPSAKTPEEALVHIFGEARRTTPSILYLPQFNLWWDNAHEQLRAVLQTLLEELPSDLPILLLGTSSVPLAKIEDVPSSVFSHRSVYQVSEPATEDKSLFFDHLIKAALSEGMTKKSHKSASQLPELPKAPKLPSGPKVSELKAKIEAEQHALRQLRMCLRDVCNRILYDKRFSAFHYPVLDEDEDAPNNRSIIQNPMDMSTLLQRVDSKQYSTCSTFLQEVDLIVSNAKAFNGNDYNGARIVSRAYELQDAVHGMLSQMDPALVAYCDKIAAQGGPVHLPDDMAGYTFTFPSSNPVVQLGSTVSRASALLHNVQLEVNLDQSYDGAIMKRPKKNADIATLATASTAEDKSRHHQDSQLQAKSSKEPDQTHDTNNPERPETSSAYGNQHETSAEDVIMSDGDNISNQVESVKLLFVEHTASYNIPQLERLYTRIMKGVFETKAKVKDDLKPSILKYLLKFAEDEANF</sequence>
<feature type="compositionally biased region" description="Basic and acidic residues" evidence="6">
    <location>
        <begin position="1220"/>
        <end position="1229"/>
    </location>
</feature>
<dbReference type="EMBL" id="LRBV02000001">
    <property type="status" value="NOT_ANNOTATED_CDS"/>
    <property type="molecule type" value="Genomic_DNA"/>
</dbReference>
<evidence type="ECO:0000256" key="1">
    <source>
        <dbReference type="ARBA" id="ARBA00006914"/>
    </source>
</evidence>
<dbReference type="GO" id="GO:0006337">
    <property type="term" value="P:nucleosome disassembly"/>
    <property type="evidence" value="ECO:0007669"/>
    <property type="project" value="TreeGrafter"/>
</dbReference>
<feature type="compositionally biased region" description="Basic and acidic residues" evidence="6">
    <location>
        <begin position="1236"/>
        <end position="1253"/>
    </location>
</feature>
<dbReference type="CDD" id="cd05528">
    <property type="entry name" value="Bromo_AAA"/>
    <property type="match status" value="1"/>
</dbReference>
<dbReference type="InterPro" id="IPR027417">
    <property type="entry name" value="P-loop_NTPase"/>
</dbReference>
<feature type="compositionally biased region" description="Acidic residues" evidence="6">
    <location>
        <begin position="324"/>
        <end position="349"/>
    </location>
</feature>
<protein>
    <recommendedName>
        <fullName evidence="7">Bromo domain-containing protein</fullName>
    </recommendedName>
</protein>
<dbReference type="GO" id="GO:0005524">
    <property type="term" value="F:ATP binding"/>
    <property type="evidence" value="ECO:0007669"/>
    <property type="project" value="UniProtKB-KW"/>
</dbReference>
<dbReference type="Pfam" id="PF00004">
    <property type="entry name" value="AAA"/>
    <property type="match status" value="1"/>
</dbReference>
<dbReference type="GO" id="GO:0045815">
    <property type="term" value="P:transcription initiation-coupled chromatin remodeling"/>
    <property type="evidence" value="ECO:0007669"/>
    <property type="project" value="TreeGrafter"/>
</dbReference>
<name>A0A7N2KQW5_QUELO</name>
<dbReference type="Gene3D" id="3.40.50.300">
    <property type="entry name" value="P-loop containing nucleotide triphosphate hydrolases"/>
    <property type="match status" value="1"/>
</dbReference>
<evidence type="ECO:0000259" key="7">
    <source>
        <dbReference type="PROSITE" id="PS50014"/>
    </source>
</evidence>
<feature type="compositionally biased region" description="Acidic residues" evidence="6">
    <location>
        <begin position="285"/>
        <end position="296"/>
    </location>
</feature>
<dbReference type="InterPro" id="IPR003593">
    <property type="entry name" value="AAA+_ATPase"/>
</dbReference>
<dbReference type="InterPro" id="IPR001487">
    <property type="entry name" value="Bromodomain"/>
</dbReference>
<dbReference type="Gene3D" id="1.20.920.10">
    <property type="entry name" value="Bromodomain-like"/>
    <property type="match status" value="1"/>
</dbReference>
<dbReference type="SMART" id="SM00382">
    <property type="entry name" value="AAA"/>
    <property type="match status" value="1"/>
</dbReference>
<dbReference type="Proteomes" id="UP000594261">
    <property type="component" value="Chromosome 1"/>
</dbReference>
<dbReference type="FunFam" id="3.40.50.300:FF:000061">
    <property type="entry name" value="ATPase family, AAA domain-containing 2"/>
    <property type="match status" value="1"/>
</dbReference>
<dbReference type="Pfam" id="PF00439">
    <property type="entry name" value="Bromodomain"/>
    <property type="match status" value="1"/>
</dbReference>
<feature type="region of interest" description="Disordered" evidence="6">
    <location>
        <begin position="282"/>
        <end position="362"/>
    </location>
</feature>
<dbReference type="Gramene" id="QL01p052795:mrna">
    <property type="protein sequence ID" value="QL01p052795:mrna"/>
    <property type="gene ID" value="QL01p052795"/>
</dbReference>
<dbReference type="SUPFAM" id="SSF47370">
    <property type="entry name" value="Bromodomain"/>
    <property type="match status" value="1"/>
</dbReference>
<accession>A0A7N2KQW5</accession>
<evidence type="ECO:0000313" key="9">
    <source>
        <dbReference type="Proteomes" id="UP000594261"/>
    </source>
</evidence>
<dbReference type="Pfam" id="PF17862">
    <property type="entry name" value="AAA_lid_3"/>
    <property type="match status" value="1"/>
</dbReference>
<dbReference type="PROSITE" id="PS50014">
    <property type="entry name" value="BROMODOMAIN_2"/>
    <property type="match status" value="1"/>
</dbReference>
<feature type="region of interest" description="Disordered" evidence="6">
    <location>
        <begin position="231"/>
        <end position="268"/>
    </location>
</feature>
<keyword evidence="2" id="KW-0547">Nucleotide-binding</keyword>
<dbReference type="InterPro" id="IPR045199">
    <property type="entry name" value="ATAD2-like"/>
</dbReference>
<dbReference type="GO" id="GO:0006334">
    <property type="term" value="P:nucleosome assembly"/>
    <property type="evidence" value="ECO:0007669"/>
    <property type="project" value="TreeGrafter"/>
</dbReference>
<dbReference type="Gene3D" id="1.10.8.60">
    <property type="match status" value="1"/>
</dbReference>
<dbReference type="SMART" id="SM00297">
    <property type="entry name" value="BROMO"/>
    <property type="match status" value="1"/>
</dbReference>
<feature type="region of interest" description="Disordered" evidence="6">
    <location>
        <begin position="988"/>
        <end position="1012"/>
    </location>
</feature>
<feature type="domain" description="Bromo" evidence="7">
    <location>
        <begin position="1049"/>
        <end position="1113"/>
    </location>
</feature>
<evidence type="ECO:0000256" key="3">
    <source>
        <dbReference type="ARBA" id="ARBA00022840"/>
    </source>
</evidence>
<proteinExistence type="inferred from homology"/>
<dbReference type="GO" id="GO:0003682">
    <property type="term" value="F:chromatin binding"/>
    <property type="evidence" value="ECO:0007669"/>
    <property type="project" value="TreeGrafter"/>
</dbReference>
<feature type="region of interest" description="Disordered" evidence="6">
    <location>
        <begin position="1217"/>
        <end position="1260"/>
    </location>
</feature>
<dbReference type="InterPro" id="IPR041569">
    <property type="entry name" value="AAA_lid_3"/>
</dbReference>
<dbReference type="PROSITE" id="PS00674">
    <property type="entry name" value="AAA"/>
    <property type="match status" value="1"/>
</dbReference>
<dbReference type="FunFam" id="1.20.920.10:FF:000037">
    <property type="entry name" value="ATPase family AAA domain-containing protein"/>
    <property type="match status" value="1"/>
</dbReference>
<reference evidence="8 9" key="1">
    <citation type="journal article" date="2016" name="G3 (Bethesda)">
        <title>First Draft Assembly and Annotation of the Genome of a California Endemic Oak Quercus lobata Nee (Fagaceae).</title>
        <authorList>
            <person name="Sork V.L."/>
            <person name="Fitz-Gibbon S.T."/>
            <person name="Puiu D."/>
            <person name="Crepeau M."/>
            <person name="Gugger P.F."/>
            <person name="Sherman R."/>
            <person name="Stevens K."/>
            <person name="Langley C.H."/>
            <person name="Pellegrini M."/>
            <person name="Salzberg S.L."/>
        </authorList>
    </citation>
    <scope>NUCLEOTIDE SEQUENCE [LARGE SCALE GENOMIC DNA]</scope>
    <source>
        <strain evidence="8 9">cv. SW786</strain>
    </source>
</reference>
<feature type="compositionally biased region" description="Basic and acidic residues" evidence="6">
    <location>
        <begin position="297"/>
        <end position="313"/>
    </location>
</feature>
<dbReference type="InterPro" id="IPR003959">
    <property type="entry name" value="ATPase_AAA_core"/>
</dbReference>
<dbReference type="PANTHER" id="PTHR23069:SF0">
    <property type="entry name" value="TAT-BINDING HOMOLOG 7"/>
    <property type="match status" value="1"/>
</dbReference>
<dbReference type="InParanoid" id="A0A7N2KQW5"/>
<feature type="compositionally biased region" description="Acidic residues" evidence="6">
    <location>
        <begin position="159"/>
        <end position="188"/>
    </location>
</feature>
<evidence type="ECO:0000256" key="5">
    <source>
        <dbReference type="PROSITE-ProRule" id="PRU00035"/>
    </source>
</evidence>
<dbReference type="FunFam" id="1.10.8.60:FF:000016">
    <property type="entry name" value="ATPase family AAA domain-containing protein 2B"/>
    <property type="match status" value="1"/>
</dbReference>
<feature type="compositionally biased region" description="Basic and acidic residues" evidence="6">
    <location>
        <begin position="245"/>
        <end position="255"/>
    </location>
</feature>
<organism evidence="8 9">
    <name type="scientific">Quercus lobata</name>
    <name type="common">Valley oak</name>
    <dbReference type="NCBI Taxonomy" id="97700"/>
    <lineage>
        <taxon>Eukaryota</taxon>
        <taxon>Viridiplantae</taxon>
        <taxon>Streptophyta</taxon>
        <taxon>Embryophyta</taxon>
        <taxon>Tracheophyta</taxon>
        <taxon>Spermatophyta</taxon>
        <taxon>Magnoliopsida</taxon>
        <taxon>eudicotyledons</taxon>
        <taxon>Gunneridae</taxon>
        <taxon>Pentapetalae</taxon>
        <taxon>rosids</taxon>
        <taxon>fabids</taxon>
        <taxon>Fagales</taxon>
        <taxon>Fagaceae</taxon>
        <taxon>Quercus</taxon>
    </lineage>
</organism>
<dbReference type="PANTHER" id="PTHR23069">
    <property type="entry name" value="AAA DOMAIN-CONTAINING"/>
    <property type="match status" value="1"/>
</dbReference>
<dbReference type="EnsemblPlants" id="QL01p052795:mrna">
    <property type="protein sequence ID" value="QL01p052795:mrna"/>
    <property type="gene ID" value="QL01p052795"/>
</dbReference>
<reference evidence="8" key="2">
    <citation type="submission" date="2021-01" db="UniProtKB">
        <authorList>
            <consortium name="EnsemblPlants"/>
        </authorList>
    </citation>
    <scope>IDENTIFICATION</scope>
</reference>
<feature type="region of interest" description="Disordered" evidence="6">
    <location>
        <begin position="50"/>
        <end position="197"/>
    </location>
</feature>
<dbReference type="GO" id="GO:0042393">
    <property type="term" value="F:histone binding"/>
    <property type="evidence" value="ECO:0007669"/>
    <property type="project" value="TreeGrafter"/>
</dbReference>
<dbReference type="InterPro" id="IPR036427">
    <property type="entry name" value="Bromodomain-like_sf"/>
</dbReference>
<keyword evidence="9" id="KW-1185">Reference proteome</keyword>
<keyword evidence="4 5" id="KW-0103">Bromodomain</keyword>
<evidence type="ECO:0000256" key="2">
    <source>
        <dbReference type="ARBA" id="ARBA00022741"/>
    </source>
</evidence>
<comment type="similarity">
    <text evidence="1">Belongs to the AAA ATPase family.</text>
</comment>
<dbReference type="SUPFAM" id="SSF52540">
    <property type="entry name" value="P-loop containing nucleoside triphosphate hydrolases"/>
    <property type="match status" value="2"/>
</dbReference>
<feature type="compositionally biased region" description="Basic and acidic residues" evidence="6">
    <location>
        <begin position="350"/>
        <end position="362"/>
    </location>
</feature>
<evidence type="ECO:0000313" key="8">
    <source>
        <dbReference type="EnsemblPlants" id="QL01p052795:mrna"/>
    </source>
</evidence>
<dbReference type="GO" id="GO:0005634">
    <property type="term" value="C:nucleus"/>
    <property type="evidence" value="ECO:0007669"/>
    <property type="project" value="TreeGrafter"/>
</dbReference>
<dbReference type="OMA" id="MDMHGSS"/>
<dbReference type="InterPro" id="IPR003960">
    <property type="entry name" value="ATPase_AAA_CS"/>
</dbReference>